<dbReference type="EMBL" id="BAAAZP010000013">
    <property type="protein sequence ID" value="GAA3648586.1"/>
    <property type="molecule type" value="Genomic_DNA"/>
</dbReference>
<dbReference type="Gene3D" id="3.10.105.10">
    <property type="entry name" value="Dipeptide-binding Protein, Domain 3"/>
    <property type="match status" value="1"/>
</dbReference>
<dbReference type="Proteomes" id="UP001500902">
    <property type="component" value="Unassembled WGS sequence"/>
</dbReference>
<feature type="signal peptide" evidence="1">
    <location>
        <begin position="1"/>
        <end position="29"/>
    </location>
</feature>
<comment type="caution">
    <text evidence="3">The sequence shown here is derived from an EMBL/GenBank/DDBJ whole genome shotgun (WGS) entry which is preliminary data.</text>
</comment>
<dbReference type="CDD" id="cd08495">
    <property type="entry name" value="PBP2_NikA_DppA_OppA_like_8"/>
    <property type="match status" value="1"/>
</dbReference>
<dbReference type="Gene3D" id="3.40.190.10">
    <property type="entry name" value="Periplasmic binding protein-like II"/>
    <property type="match status" value="1"/>
</dbReference>
<sequence>MSPNHPSFTRLFPTRSLLAVAFGAVLATAACGSGAPAAAPGSSGGTLVIGMTAADIPGTDTVLSFTQGFEGERFVNFQLYDGLTRYDLRQSAKTPEVVPGLATSWETSEDSLTWTFHLRQGVKFADGTPFDADAVVFAFDRLLNKESPFYYPAAAGAADLWTGQIKSYEKVDDATVRITTAQPSGHLLTDLTFLTFPSPTAVKKHGNQGFAQNPVGTGPFVFESLQPGQQLVLRPNKDYWGGPPKLDKLVLRPMPDASARTAALRSGEVNWIEYPNPDDIPSLEQSGYSLHTGEYDHLWYCTFDQAKTPWNDVRVRQAANYAIDREAIARDLLKGTATPAYQHAPASTEAYDQANDLYSHDPAKARALLAEAGVGGGFTTTLAVPTGGSGNLIPVPIATAIQSQLAKVGITVNIQKVEWSTLLADLNAGKPAAGADMQCASTVTYQAESLVRAYWAKGTPVYTGNWYSKEVDALTAEAERTLDPAKRATLFHQAEKVVSEEAPYLFVLSDRNPRMLAAGVSGLIQPKSWFVDLTTVNVANR</sequence>
<dbReference type="InterPro" id="IPR030678">
    <property type="entry name" value="Peptide/Ni-bd"/>
</dbReference>
<evidence type="ECO:0000259" key="2">
    <source>
        <dbReference type="Pfam" id="PF00496"/>
    </source>
</evidence>
<accession>A0ABP7B4M1</accession>
<dbReference type="InterPro" id="IPR000914">
    <property type="entry name" value="SBP_5_dom"/>
</dbReference>
<gene>
    <name evidence="3" type="ORF">GCM10022224_009150</name>
</gene>
<dbReference type="SUPFAM" id="SSF53850">
    <property type="entry name" value="Periplasmic binding protein-like II"/>
    <property type="match status" value="1"/>
</dbReference>
<protein>
    <submittedName>
        <fullName evidence="3">ABC transporter substrate-binding protein</fullName>
    </submittedName>
</protein>
<keyword evidence="4" id="KW-1185">Reference proteome</keyword>
<proteinExistence type="predicted"/>
<dbReference type="Pfam" id="PF00496">
    <property type="entry name" value="SBP_bac_5"/>
    <property type="match status" value="1"/>
</dbReference>
<organism evidence="3 4">
    <name type="scientific">Nonomuraea antimicrobica</name>
    <dbReference type="NCBI Taxonomy" id="561173"/>
    <lineage>
        <taxon>Bacteria</taxon>
        <taxon>Bacillati</taxon>
        <taxon>Actinomycetota</taxon>
        <taxon>Actinomycetes</taxon>
        <taxon>Streptosporangiales</taxon>
        <taxon>Streptosporangiaceae</taxon>
        <taxon>Nonomuraea</taxon>
    </lineage>
</organism>
<dbReference type="RefSeq" id="WP_344873281.1">
    <property type="nucleotide sequence ID" value="NZ_BAAAZP010000013.1"/>
</dbReference>
<dbReference type="PANTHER" id="PTHR30290:SF83">
    <property type="entry name" value="ABC TRANSPORTER SUBSTRATE-BINDING PROTEIN"/>
    <property type="match status" value="1"/>
</dbReference>
<feature type="chain" id="PRO_5047438054" evidence="1">
    <location>
        <begin position="30"/>
        <end position="541"/>
    </location>
</feature>
<evidence type="ECO:0000256" key="1">
    <source>
        <dbReference type="SAM" id="SignalP"/>
    </source>
</evidence>
<dbReference type="Gene3D" id="3.90.76.10">
    <property type="entry name" value="Dipeptide-binding Protein, Domain 1"/>
    <property type="match status" value="1"/>
</dbReference>
<feature type="domain" description="Solute-binding protein family 5" evidence="2">
    <location>
        <begin position="96"/>
        <end position="432"/>
    </location>
</feature>
<dbReference type="InterPro" id="IPR039424">
    <property type="entry name" value="SBP_5"/>
</dbReference>
<dbReference type="PANTHER" id="PTHR30290">
    <property type="entry name" value="PERIPLASMIC BINDING COMPONENT OF ABC TRANSPORTER"/>
    <property type="match status" value="1"/>
</dbReference>
<name>A0ABP7B4M1_9ACTN</name>
<keyword evidence="1" id="KW-0732">Signal</keyword>
<evidence type="ECO:0000313" key="4">
    <source>
        <dbReference type="Proteomes" id="UP001500902"/>
    </source>
</evidence>
<dbReference type="PIRSF" id="PIRSF002741">
    <property type="entry name" value="MppA"/>
    <property type="match status" value="1"/>
</dbReference>
<reference evidence="4" key="1">
    <citation type="journal article" date="2019" name="Int. J. Syst. Evol. Microbiol.">
        <title>The Global Catalogue of Microorganisms (GCM) 10K type strain sequencing project: providing services to taxonomists for standard genome sequencing and annotation.</title>
        <authorList>
            <consortium name="The Broad Institute Genomics Platform"/>
            <consortium name="The Broad Institute Genome Sequencing Center for Infectious Disease"/>
            <person name="Wu L."/>
            <person name="Ma J."/>
        </authorList>
    </citation>
    <scope>NUCLEOTIDE SEQUENCE [LARGE SCALE GENOMIC DNA]</scope>
    <source>
        <strain evidence="4">JCM 16904</strain>
    </source>
</reference>
<evidence type="ECO:0000313" key="3">
    <source>
        <dbReference type="EMBL" id="GAA3648586.1"/>
    </source>
</evidence>